<comment type="caution">
    <text evidence="5">The sequence shown here is derived from an EMBL/GenBank/DDBJ whole genome shotgun (WGS) entry which is preliminary data.</text>
</comment>
<keyword evidence="3" id="KW-0812">Transmembrane</keyword>
<reference evidence="6" key="1">
    <citation type="submission" date="2019-04" db="EMBL/GenBank/DDBJ databases">
        <title>Nocardioides xinjiangensis sp. nov.</title>
        <authorList>
            <person name="Liu S."/>
        </authorList>
    </citation>
    <scope>NUCLEOTIDE SEQUENCE [LARGE SCALE GENOMIC DNA]</scope>
    <source>
        <strain evidence="6">18</strain>
    </source>
</reference>
<keyword evidence="3" id="KW-0472">Membrane</keyword>
<evidence type="ECO:0000256" key="1">
    <source>
        <dbReference type="ARBA" id="ARBA00006464"/>
    </source>
</evidence>
<accession>A0A4S8PV04</accession>
<protein>
    <submittedName>
        <fullName evidence="5">Sugar transferase</fullName>
    </submittedName>
</protein>
<feature type="compositionally biased region" description="Basic and acidic residues" evidence="2">
    <location>
        <begin position="227"/>
        <end position="245"/>
    </location>
</feature>
<evidence type="ECO:0000256" key="3">
    <source>
        <dbReference type="SAM" id="Phobius"/>
    </source>
</evidence>
<dbReference type="PANTHER" id="PTHR30576">
    <property type="entry name" value="COLANIC BIOSYNTHESIS UDP-GLUCOSE LIPID CARRIER TRANSFERASE"/>
    <property type="match status" value="1"/>
</dbReference>
<evidence type="ECO:0000259" key="4">
    <source>
        <dbReference type="Pfam" id="PF02397"/>
    </source>
</evidence>
<keyword evidence="6" id="KW-1185">Reference proteome</keyword>
<keyword evidence="3" id="KW-1133">Transmembrane helix</keyword>
<organism evidence="5 6">
    <name type="scientific">Glycomyces buryatensis</name>
    <dbReference type="NCBI Taxonomy" id="2570927"/>
    <lineage>
        <taxon>Bacteria</taxon>
        <taxon>Bacillati</taxon>
        <taxon>Actinomycetota</taxon>
        <taxon>Actinomycetes</taxon>
        <taxon>Glycomycetales</taxon>
        <taxon>Glycomycetaceae</taxon>
        <taxon>Glycomyces</taxon>
    </lineage>
</organism>
<feature type="domain" description="Bacterial sugar transferase" evidence="4">
    <location>
        <begin position="35"/>
        <end position="208"/>
    </location>
</feature>
<evidence type="ECO:0000313" key="5">
    <source>
        <dbReference type="EMBL" id="THV33582.1"/>
    </source>
</evidence>
<dbReference type="AlphaFoldDB" id="A0A4S8PV04"/>
<dbReference type="GO" id="GO:0016780">
    <property type="term" value="F:phosphotransferase activity, for other substituted phosphate groups"/>
    <property type="evidence" value="ECO:0007669"/>
    <property type="project" value="TreeGrafter"/>
</dbReference>
<proteinExistence type="inferred from homology"/>
<dbReference type="Pfam" id="PF02397">
    <property type="entry name" value="Bac_transf"/>
    <property type="match status" value="1"/>
</dbReference>
<feature type="compositionally biased region" description="Basic residues" evidence="2">
    <location>
        <begin position="216"/>
        <end position="226"/>
    </location>
</feature>
<dbReference type="PANTHER" id="PTHR30576:SF0">
    <property type="entry name" value="UNDECAPRENYL-PHOSPHATE N-ACETYLGALACTOSAMINYL 1-PHOSPHATE TRANSFERASE-RELATED"/>
    <property type="match status" value="1"/>
</dbReference>
<name>A0A4S8PV04_9ACTN</name>
<feature type="region of interest" description="Disordered" evidence="2">
    <location>
        <begin position="216"/>
        <end position="251"/>
    </location>
</feature>
<reference evidence="5 6" key="2">
    <citation type="submission" date="2019-05" db="EMBL/GenBank/DDBJ databases">
        <title>Glycomyces buryatensis sp. nov.</title>
        <authorList>
            <person name="Nikitina E."/>
        </authorList>
    </citation>
    <scope>NUCLEOTIDE SEQUENCE [LARGE SCALE GENOMIC DNA]</scope>
    <source>
        <strain evidence="5 6">18</strain>
    </source>
</reference>
<evidence type="ECO:0000256" key="2">
    <source>
        <dbReference type="SAM" id="MobiDB-lite"/>
    </source>
</evidence>
<feature type="transmembrane region" description="Helical" evidence="3">
    <location>
        <begin position="40"/>
        <end position="62"/>
    </location>
</feature>
<dbReference type="Proteomes" id="UP000308760">
    <property type="component" value="Unassembled WGS sequence"/>
</dbReference>
<comment type="similarity">
    <text evidence="1">Belongs to the bacterial sugar transferase family.</text>
</comment>
<keyword evidence="5" id="KW-0808">Transferase</keyword>
<gene>
    <name evidence="5" type="ORF">FAB82_25945</name>
</gene>
<dbReference type="EMBL" id="STGY01000083">
    <property type="protein sequence ID" value="THV33582.1"/>
    <property type="molecule type" value="Genomic_DNA"/>
</dbReference>
<dbReference type="OrthoDB" id="9808602at2"/>
<dbReference type="InterPro" id="IPR003362">
    <property type="entry name" value="Bact_transf"/>
</dbReference>
<sequence length="251" mass="28054">MCASKRLGKRAARRRPAAVDSRTLVPLAPHSYRGKRLLDWTVLCLIAIPALVVVAVAGVAILCEDGRPVFFRQVRIGLRGRPFRMLKLRTMSTCAAPESEVPDAAWITRVGRILRRLSVDELPQLINVARGEMSLVGPRPHLPERAQGYGSRELGRLAVLPGLTGWAQTVGRNSLDWDRRTDHDLMYSVTQSLRLDLLILLRSCWVVVSGDGLNGHPRHAKASARMRRGDALHEHRPRQADRARLEPTNLQ</sequence>
<evidence type="ECO:0000313" key="6">
    <source>
        <dbReference type="Proteomes" id="UP000308760"/>
    </source>
</evidence>